<dbReference type="OrthoDB" id="2504290at2759"/>
<accession>A0A2S4WBI1</accession>
<sequence>MKRKKSASQSKQTQPASDPDSESDIMAIDVDADETEPSNETNKRSFVWLHFELAKDKKHALIDPKRAERISNSQTDIASWAKSGKLTQKVQLNSETYRTALVNMIAECNLAFKTVEKPSFRNLLRLFNEEAMPLVNSTNRDSIATHLSQVFIQSQEQIKMEHLAKQEFISFTQDAWTAPNMTAFMGVTAHFINKKFEMVDLTLSIPHVQGELALILCLGLTLLLIFL</sequence>
<keyword evidence="4" id="KW-0862">Zinc</keyword>
<proteinExistence type="predicted"/>
<keyword evidence="7" id="KW-0472">Membrane</keyword>
<keyword evidence="2" id="KW-0479">Metal-binding</keyword>
<gene>
    <name evidence="8" type="ORF">PSHT_05092</name>
</gene>
<feature type="compositionally biased region" description="Polar residues" evidence="6">
    <location>
        <begin position="7"/>
        <end position="16"/>
    </location>
</feature>
<evidence type="ECO:0000256" key="4">
    <source>
        <dbReference type="ARBA" id="ARBA00022833"/>
    </source>
</evidence>
<keyword evidence="5" id="KW-0539">Nucleus</keyword>
<keyword evidence="7" id="KW-1133">Transmembrane helix</keyword>
<dbReference type="PANTHER" id="PTHR46481">
    <property type="entry name" value="ZINC FINGER BED DOMAIN-CONTAINING PROTEIN 4"/>
    <property type="match status" value="1"/>
</dbReference>
<keyword evidence="9" id="KW-1185">Reference proteome</keyword>
<dbReference type="InterPro" id="IPR052035">
    <property type="entry name" value="ZnF_BED_domain_contain"/>
</dbReference>
<evidence type="ECO:0000313" key="8">
    <source>
        <dbReference type="EMBL" id="POW19067.1"/>
    </source>
</evidence>
<dbReference type="GO" id="GO:0008270">
    <property type="term" value="F:zinc ion binding"/>
    <property type="evidence" value="ECO:0007669"/>
    <property type="project" value="UniProtKB-KW"/>
</dbReference>
<feature type="region of interest" description="Disordered" evidence="6">
    <location>
        <begin position="1"/>
        <end position="41"/>
    </location>
</feature>
<feature type="transmembrane region" description="Helical" evidence="7">
    <location>
        <begin position="208"/>
        <end position="226"/>
    </location>
</feature>
<keyword evidence="3" id="KW-0863">Zinc-finger</keyword>
<comment type="caution">
    <text evidence="8">The sequence shown here is derived from an EMBL/GenBank/DDBJ whole genome shotgun (WGS) entry which is preliminary data.</text>
</comment>
<evidence type="ECO:0000256" key="1">
    <source>
        <dbReference type="ARBA" id="ARBA00004123"/>
    </source>
</evidence>
<evidence type="ECO:0000256" key="7">
    <source>
        <dbReference type="SAM" id="Phobius"/>
    </source>
</evidence>
<dbReference type="VEuPathDB" id="FungiDB:PSHT_05092"/>
<reference evidence="9" key="2">
    <citation type="journal article" date="2018" name="BMC Genomics">
        <title>Genomic insights into host adaptation between the wheat stripe rust pathogen (Puccinia striiformis f. sp. tritici) and the barley stripe rust pathogen (Puccinia striiformis f. sp. hordei).</title>
        <authorList>
            <person name="Xia C."/>
            <person name="Wang M."/>
            <person name="Yin C."/>
            <person name="Cornejo O.E."/>
            <person name="Hulbert S.H."/>
            <person name="Chen X."/>
        </authorList>
    </citation>
    <scope>NUCLEOTIDE SEQUENCE [LARGE SCALE GENOMIC DNA]</scope>
    <source>
        <strain evidence="9">93TX-2</strain>
    </source>
</reference>
<name>A0A2S4WBI1_9BASI</name>
<dbReference type="Proteomes" id="UP000238274">
    <property type="component" value="Unassembled WGS sequence"/>
</dbReference>
<comment type="subcellular location">
    <subcellularLocation>
        <location evidence="1">Nucleus</location>
    </subcellularLocation>
</comment>
<dbReference type="VEuPathDB" id="FungiDB:PSTT_03461"/>
<reference evidence="9" key="3">
    <citation type="journal article" date="2018" name="Mol. Plant Microbe Interact.">
        <title>Genome sequence resources for the wheat stripe rust pathogen (Puccinia striiformis f. sp. tritici) and the barley stripe rust pathogen (Puccinia striiformis f. sp. hordei).</title>
        <authorList>
            <person name="Xia C."/>
            <person name="Wang M."/>
            <person name="Yin C."/>
            <person name="Cornejo O.E."/>
            <person name="Hulbert S.H."/>
            <person name="Chen X."/>
        </authorList>
    </citation>
    <scope>NUCLEOTIDE SEQUENCE [LARGE SCALE GENOMIC DNA]</scope>
    <source>
        <strain evidence="9">93TX-2</strain>
    </source>
</reference>
<evidence type="ECO:0000256" key="6">
    <source>
        <dbReference type="SAM" id="MobiDB-lite"/>
    </source>
</evidence>
<dbReference type="AlphaFoldDB" id="A0A2S4WBI1"/>
<reference evidence="8 9" key="1">
    <citation type="submission" date="2017-12" db="EMBL/GenBank/DDBJ databases">
        <title>Gene loss provides genomic basis for host adaptation in cereal stripe rust fungi.</title>
        <authorList>
            <person name="Xia C."/>
        </authorList>
    </citation>
    <scope>NUCLEOTIDE SEQUENCE [LARGE SCALE GENOMIC DNA]</scope>
    <source>
        <strain evidence="8 9">93TX-2</strain>
    </source>
</reference>
<protein>
    <submittedName>
        <fullName evidence="8">Uncharacterized protein</fullName>
    </submittedName>
</protein>
<evidence type="ECO:0000256" key="2">
    <source>
        <dbReference type="ARBA" id="ARBA00022723"/>
    </source>
</evidence>
<dbReference type="EMBL" id="PKSM01000055">
    <property type="protein sequence ID" value="POW19067.1"/>
    <property type="molecule type" value="Genomic_DNA"/>
</dbReference>
<organism evidence="8 9">
    <name type="scientific">Puccinia striiformis</name>
    <dbReference type="NCBI Taxonomy" id="27350"/>
    <lineage>
        <taxon>Eukaryota</taxon>
        <taxon>Fungi</taxon>
        <taxon>Dikarya</taxon>
        <taxon>Basidiomycota</taxon>
        <taxon>Pucciniomycotina</taxon>
        <taxon>Pucciniomycetes</taxon>
        <taxon>Pucciniales</taxon>
        <taxon>Pucciniaceae</taxon>
        <taxon>Puccinia</taxon>
    </lineage>
</organism>
<evidence type="ECO:0000256" key="5">
    <source>
        <dbReference type="ARBA" id="ARBA00023242"/>
    </source>
</evidence>
<keyword evidence="7" id="KW-0812">Transmembrane</keyword>
<dbReference type="GO" id="GO:0005634">
    <property type="term" value="C:nucleus"/>
    <property type="evidence" value="ECO:0007669"/>
    <property type="project" value="UniProtKB-SubCell"/>
</dbReference>
<dbReference type="PANTHER" id="PTHR46481:SF10">
    <property type="entry name" value="ZINC FINGER BED DOMAIN-CONTAINING PROTEIN 39"/>
    <property type="match status" value="1"/>
</dbReference>
<evidence type="ECO:0000313" key="9">
    <source>
        <dbReference type="Proteomes" id="UP000238274"/>
    </source>
</evidence>
<evidence type="ECO:0000256" key="3">
    <source>
        <dbReference type="ARBA" id="ARBA00022771"/>
    </source>
</evidence>